<sequence>MIVAGMGGERQPGRRKFGGLAIYLFVVALAVAGYATYAWAAGGDAGRPMGIALLLFGGLVLVLAAFLWTLRDPTGR</sequence>
<keyword evidence="3" id="KW-1185">Reference proteome</keyword>
<dbReference type="EMBL" id="BAABAT010000058">
    <property type="protein sequence ID" value="GAA4262942.1"/>
    <property type="molecule type" value="Genomic_DNA"/>
</dbReference>
<proteinExistence type="predicted"/>
<evidence type="ECO:0000313" key="3">
    <source>
        <dbReference type="Proteomes" id="UP001500620"/>
    </source>
</evidence>
<organism evidence="2 3">
    <name type="scientific">Dactylosporangium darangshiense</name>
    <dbReference type="NCBI Taxonomy" id="579108"/>
    <lineage>
        <taxon>Bacteria</taxon>
        <taxon>Bacillati</taxon>
        <taxon>Actinomycetota</taxon>
        <taxon>Actinomycetes</taxon>
        <taxon>Micromonosporales</taxon>
        <taxon>Micromonosporaceae</taxon>
        <taxon>Dactylosporangium</taxon>
    </lineage>
</organism>
<keyword evidence="1" id="KW-0812">Transmembrane</keyword>
<name>A0ABP8DT08_9ACTN</name>
<keyword evidence="1" id="KW-1133">Transmembrane helix</keyword>
<protein>
    <submittedName>
        <fullName evidence="2">Uncharacterized protein</fullName>
    </submittedName>
</protein>
<reference evidence="3" key="1">
    <citation type="journal article" date="2019" name="Int. J. Syst. Evol. Microbiol.">
        <title>The Global Catalogue of Microorganisms (GCM) 10K type strain sequencing project: providing services to taxonomists for standard genome sequencing and annotation.</title>
        <authorList>
            <consortium name="The Broad Institute Genomics Platform"/>
            <consortium name="The Broad Institute Genome Sequencing Center for Infectious Disease"/>
            <person name="Wu L."/>
            <person name="Ma J."/>
        </authorList>
    </citation>
    <scope>NUCLEOTIDE SEQUENCE [LARGE SCALE GENOMIC DNA]</scope>
    <source>
        <strain evidence="3">JCM 17441</strain>
    </source>
</reference>
<dbReference type="Proteomes" id="UP001500620">
    <property type="component" value="Unassembled WGS sequence"/>
</dbReference>
<evidence type="ECO:0000256" key="1">
    <source>
        <dbReference type="SAM" id="Phobius"/>
    </source>
</evidence>
<keyword evidence="1" id="KW-0472">Membrane</keyword>
<comment type="caution">
    <text evidence="2">The sequence shown here is derived from an EMBL/GenBank/DDBJ whole genome shotgun (WGS) entry which is preliminary data.</text>
</comment>
<feature type="transmembrane region" description="Helical" evidence="1">
    <location>
        <begin position="51"/>
        <end position="70"/>
    </location>
</feature>
<accession>A0ABP8DT08</accession>
<feature type="transmembrane region" description="Helical" evidence="1">
    <location>
        <begin position="20"/>
        <end position="39"/>
    </location>
</feature>
<gene>
    <name evidence="2" type="ORF">GCM10022255_103000</name>
</gene>
<evidence type="ECO:0000313" key="2">
    <source>
        <dbReference type="EMBL" id="GAA4262942.1"/>
    </source>
</evidence>